<keyword evidence="3" id="KW-1185">Reference proteome</keyword>
<dbReference type="InterPro" id="IPR014756">
    <property type="entry name" value="Ig_E-set"/>
</dbReference>
<evidence type="ECO:0000313" key="3">
    <source>
        <dbReference type="Proteomes" id="UP001589654"/>
    </source>
</evidence>
<name>A0ABV5JC10_9BACT</name>
<evidence type="ECO:0000313" key="2">
    <source>
        <dbReference type="EMBL" id="MFB9213449.1"/>
    </source>
</evidence>
<dbReference type="SUPFAM" id="SSF81296">
    <property type="entry name" value="E set domains"/>
    <property type="match status" value="2"/>
</dbReference>
<dbReference type="PROSITE" id="PS51257">
    <property type="entry name" value="PROKAR_LIPOPROTEIN"/>
    <property type="match status" value="1"/>
</dbReference>
<accession>A0ABV5JC10</accession>
<dbReference type="Gene3D" id="2.60.40.10">
    <property type="entry name" value="Immunoglobulins"/>
    <property type="match status" value="2"/>
</dbReference>
<feature type="domain" description="IPT/TIG" evidence="1">
    <location>
        <begin position="37"/>
        <end position="119"/>
    </location>
</feature>
<dbReference type="InterPro" id="IPR002909">
    <property type="entry name" value="IPT_dom"/>
</dbReference>
<reference evidence="2 3" key="1">
    <citation type="submission" date="2024-09" db="EMBL/GenBank/DDBJ databases">
        <authorList>
            <person name="Sun Q."/>
            <person name="Mori K."/>
        </authorList>
    </citation>
    <scope>NUCLEOTIDE SEQUENCE [LARGE SCALE GENOMIC DNA]</scope>
    <source>
        <strain evidence="2 3">CECT 7682</strain>
    </source>
</reference>
<gene>
    <name evidence="2" type="ORF">ACFFUR_16655</name>
</gene>
<evidence type="ECO:0000259" key="1">
    <source>
        <dbReference type="SMART" id="SM00429"/>
    </source>
</evidence>
<protein>
    <submittedName>
        <fullName evidence="2">IPT/TIG domain-containing protein</fullName>
    </submittedName>
</protein>
<proteinExistence type="predicted"/>
<dbReference type="Proteomes" id="UP001589654">
    <property type="component" value="Unassembled WGS sequence"/>
</dbReference>
<dbReference type="RefSeq" id="WP_290249020.1">
    <property type="nucleotide sequence ID" value="NZ_JAUFQT010000002.1"/>
</dbReference>
<dbReference type="CDD" id="cd00603">
    <property type="entry name" value="IPT_PCSR"/>
    <property type="match status" value="1"/>
</dbReference>
<feature type="domain" description="IPT/TIG" evidence="1">
    <location>
        <begin position="123"/>
        <end position="199"/>
    </location>
</feature>
<dbReference type="InterPro" id="IPR013783">
    <property type="entry name" value="Ig-like_fold"/>
</dbReference>
<dbReference type="Gene3D" id="2.60.120.260">
    <property type="entry name" value="Galactose-binding domain-like"/>
    <property type="match status" value="1"/>
</dbReference>
<sequence>MKLYKINRIAFFGLMVIVAIVSACEEGPNFREFEYPAPVVEDFSPKSGRPGTEVTISGSNFGELQPASEIKFNGVIADNIISYSNNAIVVAVPDDAGEGPIELKVWMHVKTTSENFEFIPGAKLGSLSAGKGQPGEMVTVTGTNFGDDPGIVSVTIGDVEAEVVSVSNDQIVFVIPDTGSGQLSIMIGPQTLTGPFFLVGGEKLTGTLIGHTGSWGNNTATMVPAAVDGDFETFVDAPSATGYVGYDLGEGKVAKVTSVRYAPRASHPQRMVGGEIRGANDPSFSDFVVLHTISETPTVGEFSEVQIGEEETFRYIYYYSPDGYCNISEIEFYGNLEIEEVPEGKYTFEFISPDDKSWLPSQNASYEVKDGMLRVTFDPSQFDGSKRRADIQYIINGALNGEAKDPWVYTKDYPILAFKMHNRPAEGNIRPDIRDASFGNNDYKKDFESQDVIYWDLSEKYTEDRKELDLVQVKIADITSDETGYEIDWIRTFKSKEELESFINN</sequence>
<dbReference type="EMBL" id="JBHMEW010000068">
    <property type="protein sequence ID" value="MFB9213449.1"/>
    <property type="molecule type" value="Genomic_DNA"/>
</dbReference>
<dbReference type="Pfam" id="PF01833">
    <property type="entry name" value="TIG"/>
    <property type="match status" value="2"/>
</dbReference>
<dbReference type="SMART" id="SM00429">
    <property type="entry name" value="IPT"/>
    <property type="match status" value="2"/>
</dbReference>
<organism evidence="2 3">
    <name type="scientific">Echinicola jeungdonensis</name>
    <dbReference type="NCBI Taxonomy" id="709343"/>
    <lineage>
        <taxon>Bacteria</taxon>
        <taxon>Pseudomonadati</taxon>
        <taxon>Bacteroidota</taxon>
        <taxon>Cytophagia</taxon>
        <taxon>Cytophagales</taxon>
        <taxon>Cyclobacteriaceae</taxon>
        <taxon>Echinicola</taxon>
    </lineage>
</organism>
<comment type="caution">
    <text evidence="2">The sequence shown here is derived from an EMBL/GenBank/DDBJ whole genome shotgun (WGS) entry which is preliminary data.</text>
</comment>